<feature type="coiled-coil region" evidence="1">
    <location>
        <begin position="299"/>
        <end position="326"/>
    </location>
</feature>
<evidence type="ECO:0000256" key="1">
    <source>
        <dbReference type="SAM" id="Coils"/>
    </source>
</evidence>
<comment type="caution">
    <text evidence="2">The sequence shown here is derived from an EMBL/GenBank/DDBJ whole genome shotgun (WGS) entry which is preliminary data.</text>
</comment>
<accession>A0ABP1GE26</accession>
<gene>
    <name evidence="2" type="ORF">HINF_LOCUS337</name>
</gene>
<organism evidence="2 3">
    <name type="scientific">Hexamita inflata</name>
    <dbReference type="NCBI Taxonomy" id="28002"/>
    <lineage>
        <taxon>Eukaryota</taxon>
        <taxon>Metamonada</taxon>
        <taxon>Diplomonadida</taxon>
        <taxon>Hexamitidae</taxon>
        <taxon>Hexamitinae</taxon>
        <taxon>Hexamita</taxon>
    </lineage>
</organism>
<sequence length="604" mass="67704">MFIYAHSTKQSDIQLQMQQVSQFAVFGFNTFKQDIIESNIFVTINYSILSGALICMQCDIDIKQSCLQFVARGVQISALILHSINTVQIYDVTISFRFWSNFSSGLVNQINNTLVQFQIAQLIITGYNYIISATSGYICSRLFTDIQIQAVSFQVCVENTQRLGFSSFIATLSQPEISTCANICPSTFVLYGICAKQPQFSILLQNLTVICEHPFVFNSQLNTCECDFGFFLNISFCVNVIEQFSNTQKNATILESILKNEIQRTEILLKTAFIDLQQLIITNISDLAQTVNSNDLIINNNILNTNQSVNNNINELRQENTQQFNNMTSQIETKHIQVTNLIDTNFNTQMELINNYQTDLKNNFSSQKEQISDFRANTVSSFNLVESLITNFQNENKMYLGNLNMTVNNQLDAQKVLATDNQLIVLNNFAVQKDFISSLKNTQDVRFSTIDLSIQTVNTKLDNIKSQLTSAQTSVETKIAGVQTYITGTVATQQYLKDVYNSLSGTISTQSYLRDVYNSLLNAVNGIKASQDPCKAWPGSINQGGLCKCVYINEQSAHFCPNLNKCCNQYTAEDAYGPYTAFACPGLDATTNCQGARAYANDSR</sequence>
<evidence type="ECO:0000313" key="3">
    <source>
        <dbReference type="Proteomes" id="UP001642409"/>
    </source>
</evidence>
<dbReference type="Proteomes" id="UP001642409">
    <property type="component" value="Unassembled WGS sequence"/>
</dbReference>
<dbReference type="EMBL" id="CAXDID020000001">
    <property type="protein sequence ID" value="CAL5970397.1"/>
    <property type="molecule type" value="Genomic_DNA"/>
</dbReference>
<keyword evidence="1" id="KW-0175">Coiled coil</keyword>
<protein>
    <submittedName>
        <fullName evidence="2">Hypothetical_protein</fullName>
    </submittedName>
</protein>
<name>A0ABP1GE26_9EUKA</name>
<reference evidence="2 3" key="1">
    <citation type="submission" date="2024-07" db="EMBL/GenBank/DDBJ databases">
        <authorList>
            <person name="Akdeniz Z."/>
        </authorList>
    </citation>
    <scope>NUCLEOTIDE SEQUENCE [LARGE SCALE GENOMIC DNA]</scope>
</reference>
<proteinExistence type="predicted"/>
<evidence type="ECO:0000313" key="2">
    <source>
        <dbReference type="EMBL" id="CAL5970397.1"/>
    </source>
</evidence>
<keyword evidence="3" id="KW-1185">Reference proteome</keyword>